<evidence type="ECO:0000313" key="13">
    <source>
        <dbReference type="Proteomes" id="UP000887565"/>
    </source>
</evidence>
<evidence type="ECO:0000256" key="7">
    <source>
        <dbReference type="ARBA" id="ARBA00022801"/>
    </source>
</evidence>
<keyword evidence="10" id="KW-0539">Nucleus</keyword>
<proteinExistence type="inferred from homology"/>
<dbReference type="GO" id="GO:0005737">
    <property type="term" value="C:cytoplasm"/>
    <property type="evidence" value="ECO:0007669"/>
    <property type="project" value="TreeGrafter"/>
</dbReference>
<evidence type="ECO:0000259" key="12">
    <source>
        <dbReference type="PROSITE" id="PS52048"/>
    </source>
</evidence>
<dbReference type="InterPro" id="IPR001578">
    <property type="entry name" value="Peptidase_C12_UCH"/>
</dbReference>
<keyword evidence="7" id="KW-0378">Hydrolase</keyword>
<evidence type="ECO:0000256" key="11">
    <source>
        <dbReference type="PROSITE-ProRule" id="PRU01393"/>
    </source>
</evidence>
<dbReference type="GO" id="GO:0006325">
    <property type="term" value="P:chromatin organization"/>
    <property type="evidence" value="ECO:0007669"/>
    <property type="project" value="UniProtKB-KW"/>
</dbReference>
<comment type="similarity">
    <text evidence="3">Belongs to the peptidase C12 family. BAP1 subfamily.</text>
</comment>
<comment type="catalytic activity">
    <reaction evidence="1">
        <text>Thiol-dependent hydrolysis of ester, thioester, amide, peptide and isopeptide bonds formed by the C-terminal Gly of ubiquitin (a 76-residue protein attached to proteins as an intracellular targeting signal).</text>
        <dbReference type="EC" id="3.4.19.12"/>
    </reaction>
</comment>
<dbReference type="EC" id="3.4.19.12" evidence="4"/>
<evidence type="ECO:0000256" key="1">
    <source>
        <dbReference type="ARBA" id="ARBA00000707"/>
    </source>
</evidence>
<keyword evidence="6" id="KW-0833">Ubl conjugation pathway</keyword>
<dbReference type="GO" id="GO:0006511">
    <property type="term" value="P:ubiquitin-dependent protein catabolic process"/>
    <property type="evidence" value="ECO:0007669"/>
    <property type="project" value="InterPro"/>
</dbReference>
<evidence type="ECO:0000313" key="14">
    <source>
        <dbReference type="WBParaSite" id="nRc.2.0.1.t22669-RA"/>
    </source>
</evidence>
<evidence type="ECO:0000256" key="10">
    <source>
        <dbReference type="ARBA" id="ARBA00023242"/>
    </source>
</evidence>
<evidence type="ECO:0000256" key="4">
    <source>
        <dbReference type="ARBA" id="ARBA00012759"/>
    </source>
</evidence>
<protein>
    <recommendedName>
        <fullName evidence="4">ubiquitinyl hydrolase 1</fullName>
        <ecNumber evidence="4">3.4.19.12</ecNumber>
    </recommendedName>
</protein>
<accession>A0A915J871</accession>
<dbReference type="Gene3D" id="3.40.532.10">
    <property type="entry name" value="Peptidase C12, ubiquitin carboxyl-terminal hydrolase"/>
    <property type="match status" value="1"/>
</dbReference>
<dbReference type="InterPro" id="IPR038765">
    <property type="entry name" value="Papain-like_cys_pep_sf"/>
</dbReference>
<evidence type="ECO:0000256" key="2">
    <source>
        <dbReference type="ARBA" id="ARBA00004123"/>
    </source>
</evidence>
<reference evidence="14" key="1">
    <citation type="submission" date="2022-11" db="UniProtKB">
        <authorList>
            <consortium name="WormBaseParasite"/>
        </authorList>
    </citation>
    <scope>IDENTIFICATION</scope>
</reference>
<keyword evidence="5" id="KW-0645">Protease</keyword>
<evidence type="ECO:0000256" key="3">
    <source>
        <dbReference type="ARBA" id="ARBA00007182"/>
    </source>
</evidence>
<dbReference type="Pfam" id="PF01088">
    <property type="entry name" value="Peptidase_C12"/>
    <property type="match status" value="1"/>
</dbReference>
<comment type="subcellular location">
    <subcellularLocation>
        <location evidence="2">Nucleus</location>
    </subcellularLocation>
</comment>
<evidence type="ECO:0000256" key="6">
    <source>
        <dbReference type="ARBA" id="ARBA00022786"/>
    </source>
</evidence>
<dbReference type="Proteomes" id="UP000887565">
    <property type="component" value="Unplaced"/>
</dbReference>
<comment type="caution">
    <text evidence="11">Lacks conserved residue(s) required for the propagation of feature annotation.</text>
</comment>
<dbReference type="PANTHER" id="PTHR10589:SF28">
    <property type="entry name" value="UBIQUITIN CARBOXYL-TERMINAL HYDROLASE BAP1"/>
    <property type="match status" value="1"/>
</dbReference>
<organism evidence="13 14">
    <name type="scientific">Romanomermis culicivorax</name>
    <name type="common">Nematode worm</name>
    <dbReference type="NCBI Taxonomy" id="13658"/>
    <lineage>
        <taxon>Eukaryota</taxon>
        <taxon>Metazoa</taxon>
        <taxon>Ecdysozoa</taxon>
        <taxon>Nematoda</taxon>
        <taxon>Enoplea</taxon>
        <taxon>Dorylaimia</taxon>
        <taxon>Mermithida</taxon>
        <taxon>Mermithoidea</taxon>
        <taxon>Mermithidae</taxon>
        <taxon>Romanomermis</taxon>
    </lineage>
</organism>
<sequence length="256" mass="28160">MPALVRAHNKHVRPSACRDIDDESSSDKGGVSSVVVCASSLAAGAALSSGVCSSSQTVCSSSSNAITKISSSKKTTNVVSASSKWQETFHFASFLPINGHLYEMDSLKPYPIDHGPVPDGLEWHHHFLQLLYDRIVTDNEGESHEIRYNLMALVPRRLDKLREKVALLSSNRTHLILAIKMLVMAIDPDIYRRELHMTSFCSRTKLSDADILTAAECIERPKDNFLNQNKGSISELSRFVINCFSVIAITASPACL</sequence>
<dbReference type="PROSITE" id="PS52048">
    <property type="entry name" value="UCH_DOMAIN"/>
    <property type="match status" value="1"/>
</dbReference>
<evidence type="ECO:0000256" key="8">
    <source>
        <dbReference type="ARBA" id="ARBA00022807"/>
    </source>
</evidence>
<keyword evidence="8" id="KW-0788">Thiol protease</keyword>
<dbReference type="InterPro" id="IPR036959">
    <property type="entry name" value="Peptidase_C12_UCH_sf"/>
</dbReference>
<evidence type="ECO:0000256" key="9">
    <source>
        <dbReference type="ARBA" id="ARBA00022853"/>
    </source>
</evidence>
<feature type="domain" description="UCH catalytic" evidence="12">
    <location>
        <begin position="1"/>
        <end position="155"/>
    </location>
</feature>
<dbReference type="GO" id="GO:0016579">
    <property type="term" value="P:protein deubiquitination"/>
    <property type="evidence" value="ECO:0007669"/>
    <property type="project" value="TreeGrafter"/>
</dbReference>
<keyword evidence="9" id="KW-0156">Chromatin regulator</keyword>
<dbReference type="GO" id="GO:0005634">
    <property type="term" value="C:nucleus"/>
    <property type="evidence" value="ECO:0007669"/>
    <property type="project" value="UniProtKB-SubCell"/>
</dbReference>
<keyword evidence="13" id="KW-1185">Reference proteome</keyword>
<dbReference type="WBParaSite" id="nRc.2.0.1.t22669-RA">
    <property type="protein sequence ID" value="nRc.2.0.1.t22669-RA"/>
    <property type="gene ID" value="nRc.2.0.1.g22669"/>
</dbReference>
<dbReference type="PANTHER" id="PTHR10589">
    <property type="entry name" value="UBIQUITIN CARBOXYL-TERMINAL HYDROLASE"/>
    <property type="match status" value="1"/>
</dbReference>
<dbReference type="GO" id="GO:0004843">
    <property type="term" value="F:cysteine-type deubiquitinase activity"/>
    <property type="evidence" value="ECO:0007669"/>
    <property type="project" value="UniProtKB-EC"/>
</dbReference>
<evidence type="ECO:0000256" key="5">
    <source>
        <dbReference type="ARBA" id="ARBA00022670"/>
    </source>
</evidence>
<name>A0A915J871_ROMCU</name>
<dbReference type="SUPFAM" id="SSF54001">
    <property type="entry name" value="Cysteine proteinases"/>
    <property type="match status" value="1"/>
</dbReference>
<dbReference type="AlphaFoldDB" id="A0A915J871"/>